<evidence type="ECO:0000256" key="3">
    <source>
        <dbReference type="PROSITE-ProRule" id="PRU00175"/>
    </source>
</evidence>
<dbReference type="InterPro" id="IPR001841">
    <property type="entry name" value="Znf_RING"/>
</dbReference>
<dbReference type="InterPro" id="IPR013083">
    <property type="entry name" value="Znf_RING/FYVE/PHD"/>
</dbReference>
<dbReference type="PANTHER" id="PTHR46574">
    <property type="entry name" value="43 KDA RECEPTOR-ASSOCIATED PROTEIN OF THE SYNAPSE"/>
    <property type="match status" value="1"/>
</dbReference>
<sequence>MGQKMVKKELERADTFYNEQRFDEAVEEWKKALKRMKNPDDMFKICAKICSALCDVGKYREALSYAGQQCELANQLNDTVLKSEAYFSVALCNEKSCEFSKAITYCRQSQQTNPEKSSYSGYIHLCMGNAYAGTSEFLKAWGSYVDGMEEAKSGQDKVLEILTSARLGALFCTLGDYESCLAYCNNALDLLGYLMDDDPNLKYKRQITVYVASAYRKLGRYSEAMDNCEDAMQTAMRHFDRPVQARCLYLFADIHRKRNDLERASPRYESASSIMSEIGDRLGQVEVLGGMAKAAVCIRDYEKATELNEKALDLASRIGCKLEMLRCHVRLDQIGDVSKDDSRSRRHSNVIKQLVEEMDLMCGICGDVIGQSMERLEPLTCGHFVHARCAVHLARSTLGRSGKRRPCPACRKNTSLNPVQSTS</sequence>
<dbReference type="GO" id="GO:0005737">
    <property type="term" value="C:cytoplasm"/>
    <property type="evidence" value="ECO:0007669"/>
    <property type="project" value="UniProtKB-ARBA"/>
</dbReference>
<gene>
    <name evidence="5" type="primary">ORF212659</name>
</gene>
<evidence type="ECO:0000259" key="4">
    <source>
        <dbReference type="PROSITE" id="PS50089"/>
    </source>
</evidence>
<protein>
    <recommendedName>
        <fullName evidence="4">RING-type domain-containing protein</fullName>
    </recommendedName>
</protein>
<keyword evidence="1 3" id="KW-0863">Zinc-finger</keyword>
<dbReference type="Gene3D" id="3.30.40.10">
    <property type="entry name" value="Zinc/RING finger domain, C3HC4 (zinc finger)"/>
    <property type="match status" value="1"/>
</dbReference>
<dbReference type="SUPFAM" id="SSF57850">
    <property type="entry name" value="RING/U-box"/>
    <property type="match status" value="1"/>
</dbReference>
<dbReference type="GO" id="GO:0005886">
    <property type="term" value="C:plasma membrane"/>
    <property type="evidence" value="ECO:0007669"/>
    <property type="project" value="TreeGrafter"/>
</dbReference>
<dbReference type="SUPFAM" id="SSF48452">
    <property type="entry name" value="TPR-like"/>
    <property type="match status" value="2"/>
</dbReference>
<dbReference type="Pfam" id="PF13424">
    <property type="entry name" value="TPR_12"/>
    <property type="match status" value="1"/>
</dbReference>
<dbReference type="PANTHER" id="PTHR46574:SF1">
    <property type="entry name" value="43 KDA RECEPTOR-ASSOCIATED PROTEIN OF THE SYNAPSE"/>
    <property type="match status" value="1"/>
</dbReference>
<evidence type="ECO:0000256" key="2">
    <source>
        <dbReference type="ARBA" id="ARBA00022833"/>
    </source>
</evidence>
<dbReference type="GO" id="GO:1900075">
    <property type="term" value="P:positive regulation of neuromuscular synaptic transmission"/>
    <property type="evidence" value="ECO:0007669"/>
    <property type="project" value="TreeGrafter"/>
</dbReference>
<reference evidence="5" key="1">
    <citation type="submission" date="2014-12" db="EMBL/GenBank/DDBJ databases">
        <title>Insight into the proteome of Arion vulgaris.</title>
        <authorList>
            <person name="Aradska J."/>
            <person name="Bulat T."/>
            <person name="Smidak R."/>
            <person name="Sarate P."/>
            <person name="Gangsoo J."/>
            <person name="Sialana F."/>
            <person name="Bilban M."/>
            <person name="Lubec G."/>
        </authorList>
    </citation>
    <scope>NUCLEOTIDE SEQUENCE</scope>
    <source>
        <tissue evidence="5">Skin</tissue>
    </source>
</reference>
<dbReference type="InterPro" id="IPR019734">
    <property type="entry name" value="TPR_rpt"/>
</dbReference>
<dbReference type="InterPro" id="IPR019568">
    <property type="entry name" value="Rapsyn_myristoylation/link_N"/>
</dbReference>
<dbReference type="Pfam" id="PF10579">
    <property type="entry name" value="Rapsyn_N"/>
    <property type="match status" value="1"/>
</dbReference>
<organism evidence="5">
    <name type="scientific">Arion vulgaris</name>
    <dbReference type="NCBI Taxonomy" id="1028688"/>
    <lineage>
        <taxon>Eukaryota</taxon>
        <taxon>Metazoa</taxon>
        <taxon>Spiralia</taxon>
        <taxon>Lophotrochozoa</taxon>
        <taxon>Mollusca</taxon>
        <taxon>Gastropoda</taxon>
        <taxon>Heterobranchia</taxon>
        <taxon>Euthyneura</taxon>
        <taxon>Panpulmonata</taxon>
        <taxon>Eupulmonata</taxon>
        <taxon>Stylommatophora</taxon>
        <taxon>Helicina</taxon>
        <taxon>Arionoidea</taxon>
        <taxon>Arionidae</taxon>
        <taxon>Arion</taxon>
    </lineage>
</organism>
<dbReference type="SMART" id="SM00028">
    <property type="entry name" value="TPR"/>
    <property type="match status" value="6"/>
</dbReference>
<name>A0A0B7BUK2_9EUPU</name>
<proteinExistence type="predicted"/>
<accession>A0A0B7BUK2</accession>
<keyword evidence="2" id="KW-0862">Zinc</keyword>
<dbReference type="GO" id="GO:0033130">
    <property type="term" value="F:acetylcholine receptor binding"/>
    <property type="evidence" value="ECO:0007669"/>
    <property type="project" value="InterPro"/>
</dbReference>
<dbReference type="GO" id="GO:0007271">
    <property type="term" value="P:synaptic transmission, cholinergic"/>
    <property type="evidence" value="ECO:0007669"/>
    <property type="project" value="TreeGrafter"/>
</dbReference>
<dbReference type="EMBL" id="HACG01049732">
    <property type="protein sequence ID" value="CEK96597.1"/>
    <property type="molecule type" value="Transcribed_RNA"/>
</dbReference>
<dbReference type="GO" id="GO:0043495">
    <property type="term" value="F:protein-membrane adaptor activity"/>
    <property type="evidence" value="ECO:0007669"/>
    <property type="project" value="InterPro"/>
</dbReference>
<dbReference type="GO" id="GO:0031594">
    <property type="term" value="C:neuromuscular junction"/>
    <property type="evidence" value="ECO:0007669"/>
    <property type="project" value="TreeGrafter"/>
</dbReference>
<dbReference type="PROSITE" id="PS50089">
    <property type="entry name" value="ZF_RING_2"/>
    <property type="match status" value="1"/>
</dbReference>
<keyword evidence="1 3" id="KW-0479">Metal-binding</keyword>
<dbReference type="InterPro" id="IPR011990">
    <property type="entry name" value="TPR-like_helical_dom_sf"/>
</dbReference>
<dbReference type="SMART" id="SM00184">
    <property type="entry name" value="RING"/>
    <property type="match status" value="1"/>
</dbReference>
<dbReference type="GO" id="GO:0008270">
    <property type="term" value="F:zinc ion binding"/>
    <property type="evidence" value="ECO:0007669"/>
    <property type="project" value="UniProtKB-KW"/>
</dbReference>
<evidence type="ECO:0000313" key="5">
    <source>
        <dbReference type="EMBL" id="CEK96597.1"/>
    </source>
</evidence>
<dbReference type="Gene3D" id="1.25.40.10">
    <property type="entry name" value="Tetratricopeptide repeat domain"/>
    <property type="match status" value="2"/>
</dbReference>
<evidence type="ECO:0000256" key="1">
    <source>
        <dbReference type="ARBA" id="ARBA00022771"/>
    </source>
</evidence>
<feature type="domain" description="RING-type" evidence="4">
    <location>
        <begin position="362"/>
        <end position="411"/>
    </location>
</feature>
<dbReference type="AlphaFoldDB" id="A0A0B7BUK2"/>
<dbReference type="InterPro" id="IPR052480">
    <property type="entry name" value="RAPsyn"/>
</dbReference>